<dbReference type="InterPro" id="IPR050757">
    <property type="entry name" value="Collagen_mod_GT25"/>
</dbReference>
<organism evidence="6 7">
    <name type="scientific">Gigaspora margarita</name>
    <dbReference type="NCBI Taxonomy" id="4874"/>
    <lineage>
        <taxon>Eukaryota</taxon>
        <taxon>Fungi</taxon>
        <taxon>Fungi incertae sedis</taxon>
        <taxon>Mucoromycota</taxon>
        <taxon>Glomeromycotina</taxon>
        <taxon>Glomeromycetes</taxon>
        <taxon>Diversisporales</taxon>
        <taxon>Gigasporaceae</taxon>
        <taxon>Gigaspora</taxon>
    </lineage>
</organism>
<proteinExistence type="inferred from homology"/>
<dbReference type="PANTHER" id="PTHR10730">
    <property type="entry name" value="PROCOLLAGEN-LYSINE,2-OXOGLUTARATE 5-DIOXYGENASE/GLYCOSYLTRANSFERASE 25 FAMILY MEMBER"/>
    <property type="match status" value="1"/>
</dbReference>
<keyword evidence="4" id="KW-0472">Membrane</keyword>
<evidence type="ECO:0000256" key="1">
    <source>
        <dbReference type="ARBA" id="ARBA00006721"/>
    </source>
</evidence>
<keyword evidence="4" id="KW-0812">Transmembrane</keyword>
<gene>
    <name evidence="6" type="ORF">F8M41_019838</name>
</gene>
<feature type="transmembrane region" description="Helical" evidence="4">
    <location>
        <begin position="12"/>
        <end position="29"/>
    </location>
</feature>
<name>A0A8H4AJA7_GIGMA</name>
<dbReference type="EMBL" id="WTPW01000527">
    <property type="protein sequence ID" value="KAF0502318.1"/>
    <property type="molecule type" value="Genomic_DNA"/>
</dbReference>
<evidence type="ECO:0000256" key="2">
    <source>
        <dbReference type="ARBA" id="ARBA00022676"/>
    </source>
</evidence>
<evidence type="ECO:0000259" key="5">
    <source>
        <dbReference type="Pfam" id="PF01755"/>
    </source>
</evidence>
<dbReference type="InterPro" id="IPR002654">
    <property type="entry name" value="Glyco_trans_25"/>
</dbReference>
<reference evidence="6 7" key="1">
    <citation type="journal article" date="2019" name="Environ. Microbiol.">
        <title>At the nexus of three kingdoms: the genome of the mycorrhizal fungus Gigaspora margarita provides insights into plant, endobacterial and fungal interactions.</title>
        <authorList>
            <person name="Venice F."/>
            <person name="Ghignone S."/>
            <person name="Salvioli di Fossalunga A."/>
            <person name="Amselem J."/>
            <person name="Novero M."/>
            <person name="Xianan X."/>
            <person name="Sedzielewska Toro K."/>
            <person name="Morin E."/>
            <person name="Lipzen A."/>
            <person name="Grigoriev I.V."/>
            <person name="Henrissat B."/>
            <person name="Martin F.M."/>
            <person name="Bonfante P."/>
        </authorList>
    </citation>
    <scope>NUCLEOTIDE SEQUENCE [LARGE SCALE GENOMIC DNA]</scope>
    <source>
        <strain evidence="6 7">BEG34</strain>
    </source>
</reference>
<sequence length="274" mass="31582">MYQMKVCKTLKKIIIFSILINLTFLYILLSPSNNSETQFYEFNVTNRTLGFSHIYAINLANRQDRRHRMEAIANSHNLDFEFFTAISKDDYETLNQYKSDLDPSHKACYVSHYILWELIAHNGYMSALILEDDVDFETDIVSIMSKVYRVLPADWEMLYIGHCSSEGSIFFKIRQWFDNSLYQLFKSDTPACAHAYAISYSGALKLLKEIVDIKEPVDVEIVYKVRSGDIISYSVEPSAIVQWKSLDNPSDVSPGTMGSQWPLKNSTLRFLGLI</sequence>
<dbReference type="OrthoDB" id="2326236at2759"/>
<protein>
    <submittedName>
        <fullName evidence="6">Glycosyltransferase family 25 protein</fullName>
    </submittedName>
</protein>
<dbReference type="PANTHER" id="PTHR10730:SF53">
    <property type="entry name" value="GLYCOSYLTRANSFERASE 25 FAMILY MEMBER"/>
    <property type="match status" value="1"/>
</dbReference>
<keyword evidence="4" id="KW-1133">Transmembrane helix</keyword>
<evidence type="ECO:0000256" key="4">
    <source>
        <dbReference type="SAM" id="Phobius"/>
    </source>
</evidence>
<dbReference type="Pfam" id="PF01755">
    <property type="entry name" value="Glyco_transf_25"/>
    <property type="match status" value="1"/>
</dbReference>
<evidence type="ECO:0000256" key="3">
    <source>
        <dbReference type="ARBA" id="ARBA00022679"/>
    </source>
</evidence>
<dbReference type="Proteomes" id="UP000439903">
    <property type="component" value="Unassembled WGS sequence"/>
</dbReference>
<dbReference type="CDD" id="cd06532">
    <property type="entry name" value="Glyco_transf_25"/>
    <property type="match status" value="1"/>
</dbReference>
<evidence type="ECO:0000313" key="6">
    <source>
        <dbReference type="EMBL" id="KAF0502318.1"/>
    </source>
</evidence>
<comment type="caution">
    <text evidence="6">The sequence shown here is derived from an EMBL/GenBank/DDBJ whole genome shotgun (WGS) entry which is preliminary data.</text>
</comment>
<accession>A0A8H4AJA7</accession>
<evidence type="ECO:0000313" key="7">
    <source>
        <dbReference type="Proteomes" id="UP000439903"/>
    </source>
</evidence>
<dbReference type="GO" id="GO:0016740">
    <property type="term" value="F:transferase activity"/>
    <property type="evidence" value="ECO:0007669"/>
    <property type="project" value="UniProtKB-KW"/>
</dbReference>
<feature type="domain" description="Glycosyl transferase family 25" evidence="5">
    <location>
        <begin position="52"/>
        <end position="219"/>
    </location>
</feature>
<keyword evidence="3 6" id="KW-0808">Transferase</keyword>
<dbReference type="AlphaFoldDB" id="A0A8H4AJA7"/>
<keyword evidence="7" id="KW-1185">Reference proteome</keyword>
<comment type="similarity">
    <text evidence="1">Belongs to the glycosyltransferase 25 family.</text>
</comment>
<keyword evidence="2" id="KW-0328">Glycosyltransferase</keyword>